<dbReference type="InterPro" id="IPR009057">
    <property type="entry name" value="Homeodomain-like_sf"/>
</dbReference>
<dbReference type="GO" id="GO:0003677">
    <property type="term" value="F:DNA binding"/>
    <property type="evidence" value="ECO:0007669"/>
    <property type="project" value="UniProtKB-UniRule"/>
</dbReference>
<evidence type="ECO:0000256" key="2">
    <source>
        <dbReference type="PROSITE-ProRule" id="PRU00335"/>
    </source>
</evidence>
<dbReference type="Pfam" id="PF00440">
    <property type="entry name" value="TetR_N"/>
    <property type="match status" value="1"/>
</dbReference>
<feature type="DNA-binding region" description="H-T-H motif" evidence="2">
    <location>
        <begin position="37"/>
        <end position="56"/>
    </location>
</feature>
<feature type="domain" description="HTH tetR-type" evidence="3">
    <location>
        <begin position="14"/>
        <end position="74"/>
    </location>
</feature>
<dbReference type="PROSITE" id="PS50977">
    <property type="entry name" value="HTH_TETR_2"/>
    <property type="match status" value="1"/>
</dbReference>
<dbReference type="SUPFAM" id="SSF46689">
    <property type="entry name" value="Homeodomain-like"/>
    <property type="match status" value="1"/>
</dbReference>
<name>A0A1B2DFB9_9BACL</name>
<dbReference type="PANTHER" id="PTHR43479:SF23">
    <property type="entry name" value="HTH TETR-TYPE DOMAIN-CONTAINING PROTEIN"/>
    <property type="match status" value="1"/>
</dbReference>
<dbReference type="InterPro" id="IPR039532">
    <property type="entry name" value="TetR_C_Firmicutes"/>
</dbReference>
<gene>
    <name evidence="4" type="ORF">BBD42_07865</name>
</gene>
<sequence length="204" mass="23647">MEHSNAHSVDRRIQRTRQTIIDAFVKLMMEKEFSSIIIKDITEKANVNRSTFYAHYLDKYDLLDKIVDQKFSALRVLMEHELAKPERERPGFEAPDPYFLALFEHIADNECFYSAMFAKKPSEAFGVKMADVIRESCYAQISAMSLEKKMMVPMDLLLDYMSASIMGIIQSWLDQRMIYSPRYIALQLTRLSLSGTYAAMGLQK</sequence>
<dbReference type="RefSeq" id="WP_172455429.1">
    <property type="nucleotide sequence ID" value="NZ_CP016808.1"/>
</dbReference>
<evidence type="ECO:0000256" key="1">
    <source>
        <dbReference type="ARBA" id="ARBA00023125"/>
    </source>
</evidence>
<dbReference type="Pfam" id="PF14278">
    <property type="entry name" value="TetR_C_8"/>
    <property type="match status" value="1"/>
</dbReference>
<organism evidence="4">
    <name type="scientific">Paenibacillus sp. BIHB 4019</name>
    <dbReference type="NCBI Taxonomy" id="1870819"/>
    <lineage>
        <taxon>Bacteria</taxon>
        <taxon>Bacillati</taxon>
        <taxon>Bacillota</taxon>
        <taxon>Bacilli</taxon>
        <taxon>Bacillales</taxon>
        <taxon>Paenibacillaceae</taxon>
        <taxon>Paenibacillus</taxon>
    </lineage>
</organism>
<dbReference type="InterPro" id="IPR050624">
    <property type="entry name" value="HTH-type_Tx_Regulator"/>
</dbReference>
<keyword evidence="1 2" id="KW-0238">DNA-binding</keyword>
<proteinExistence type="predicted"/>
<accession>A0A1B2DFB9</accession>
<evidence type="ECO:0000313" key="4">
    <source>
        <dbReference type="EMBL" id="ANY66385.1"/>
    </source>
</evidence>
<dbReference type="AlphaFoldDB" id="A0A1B2DFB9"/>
<dbReference type="EMBL" id="CP016808">
    <property type="protein sequence ID" value="ANY66385.1"/>
    <property type="molecule type" value="Genomic_DNA"/>
</dbReference>
<dbReference type="PANTHER" id="PTHR43479">
    <property type="entry name" value="ACREF/ENVCD OPERON REPRESSOR-RELATED"/>
    <property type="match status" value="1"/>
</dbReference>
<evidence type="ECO:0000259" key="3">
    <source>
        <dbReference type="PROSITE" id="PS50977"/>
    </source>
</evidence>
<protein>
    <recommendedName>
        <fullName evidence="3">HTH tetR-type domain-containing protein</fullName>
    </recommendedName>
</protein>
<reference evidence="4" key="1">
    <citation type="submission" date="2016-08" db="EMBL/GenBank/DDBJ databases">
        <title>Complete Genome Seqeunce of Paenibacillus sp. BIHB 4019 from tea rhizoplane.</title>
        <authorList>
            <person name="Thakur R."/>
            <person name="Swarnkar M.K."/>
            <person name="Gulati A."/>
        </authorList>
    </citation>
    <scope>NUCLEOTIDE SEQUENCE [LARGE SCALE GENOMIC DNA]</scope>
    <source>
        <strain evidence="4">BIHB4019</strain>
    </source>
</reference>
<dbReference type="InterPro" id="IPR001647">
    <property type="entry name" value="HTH_TetR"/>
</dbReference>
<dbReference type="Gene3D" id="1.10.357.10">
    <property type="entry name" value="Tetracycline Repressor, domain 2"/>
    <property type="match status" value="1"/>
</dbReference>